<comment type="caution">
    <text evidence="4">The sequence shown here is derived from an EMBL/GenBank/DDBJ whole genome shotgun (WGS) entry which is preliminary data.</text>
</comment>
<dbReference type="Gene3D" id="4.10.60.10">
    <property type="entry name" value="Zinc finger, CCHC-type"/>
    <property type="match status" value="1"/>
</dbReference>
<feature type="coiled-coil region" evidence="2">
    <location>
        <begin position="522"/>
        <end position="563"/>
    </location>
</feature>
<sequence length="651" mass="75810">MDKISVFSRQPYDIAIRNLRRIGHTDPKEYLTGETPKSLRINEGRHSFAGSESISRRDLDLNEYLLKNFEKHDLKLKGVSCGNSQVSTAFYYTKPESSSPYSRIANEEEEDTRSVSPAVSDFQTVENPIFQSQLRVLNALNESFKIDMVSLFNEFIYAKNRDKRKYYQSTFAQSEKDRVKKLDRIEEKIAEKTVLPKPEVLEKSIVPKPKKPLIELPSQREKLNFKTSQANTLEIVEKMLSDLKVKTEEESRESIKSAVKKNDEGLPIFDESIGRGIPDSVKTLIYTILKHFFGTPSNVSSRISDYLNNLRCPTISDYRWYQDVFLSRVMLQKDCYKPYWKEKFIDNLPPIFAHKIKQELIGKNDSIDYDNLTYGDILSTIKRLGINMCNDEKLLKYQFKNKKKAKYEMGNFCKQYGLPPIAPSRKKGKKHDKDHKNYNHKKHKRYRTNFVKPNDFYAKRKNVSKKYDKQKSGKGKYFNCGKPGHYSKNCKQKPENLTKDENVQKLKATISFEETLEEFNKRKSKELTVNELQHEITIVKQEIIELKNEFKSIKSDNNNLKQELLLLRIDKNLDKHQSDNKQDELKDGDESSQQALLSDKGIANVLTDSQLNLVNKMLPPKWFTKVKIVVSHDYHFDVITMIDSSADMNCI</sequence>
<name>A0AAW2CWS3_9ROSI</name>
<dbReference type="Pfam" id="PF22909">
    <property type="entry name" value="Caulimovir_coat_dom"/>
    <property type="match status" value="1"/>
</dbReference>
<keyword evidence="5" id="KW-1185">Reference proteome</keyword>
<dbReference type="PANTHER" id="PTHR33054:SF9">
    <property type="entry name" value="CCHC-TYPE DOMAIN-CONTAINING PROTEIN"/>
    <property type="match status" value="1"/>
</dbReference>
<evidence type="ECO:0000313" key="4">
    <source>
        <dbReference type="EMBL" id="KAL0001580.1"/>
    </source>
</evidence>
<accession>A0AAW2CWS3</accession>
<organism evidence="4 5">
    <name type="scientific">Lithocarpus litseifolius</name>
    <dbReference type="NCBI Taxonomy" id="425828"/>
    <lineage>
        <taxon>Eukaryota</taxon>
        <taxon>Viridiplantae</taxon>
        <taxon>Streptophyta</taxon>
        <taxon>Embryophyta</taxon>
        <taxon>Tracheophyta</taxon>
        <taxon>Spermatophyta</taxon>
        <taxon>Magnoliopsida</taxon>
        <taxon>eudicotyledons</taxon>
        <taxon>Gunneridae</taxon>
        <taxon>Pentapetalae</taxon>
        <taxon>rosids</taxon>
        <taxon>fabids</taxon>
        <taxon>Fagales</taxon>
        <taxon>Fagaceae</taxon>
        <taxon>Lithocarpus</taxon>
    </lineage>
</organism>
<dbReference type="InterPro" id="IPR001878">
    <property type="entry name" value="Znf_CCHC"/>
</dbReference>
<keyword evidence="1" id="KW-0479">Metal-binding</keyword>
<evidence type="ECO:0000256" key="2">
    <source>
        <dbReference type="SAM" id="Coils"/>
    </source>
</evidence>
<dbReference type="GO" id="GO:0008270">
    <property type="term" value="F:zinc ion binding"/>
    <property type="evidence" value="ECO:0007669"/>
    <property type="project" value="UniProtKB-KW"/>
</dbReference>
<dbReference type="Pfam" id="PF00098">
    <property type="entry name" value="zf-CCHC"/>
    <property type="match status" value="1"/>
</dbReference>
<keyword evidence="2" id="KW-0175">Coiled coil</keyword>
<dbReference type="Proteomes" id="UP001459277">
    <property type="component" value="Unassembled WGS sequence"/>
</dbReference>
<dbReference type="AlphaFoldDB" id="A0AAW2CWS3"/>
<keyword evidence="1" id="KW-0863">Zinc-finger</keyword>
<evidence type="ECO:0000259" key="3">
    <source>
        <dbReference type="PROSITE" id="PS50158"/>
    </source>
</evidence>
<gene>
    <name evidence="4" type="ORF">SO802_015361</name>
</gene>
<keyword evidence="1" id="KW-0862">Zinc</keyword>
<evidence type="ECO:0000313" key="5">
    <source>
        <dbReference type="Proteomes" id="UP001459277"/>
    </source>
</evidence>
<feature type="domain" description="CCHC-type" evidence="3">
    <location>
        <begin position="478"/>
        <end position="492"/>
    </location>
</feature>
<dbReference type="InterPro" id="IPR036875">
    <property type="entry name" value="Znf_CCHC_sf"/>
</dbReference>
<evidence type="ECO:0000256" key="1">
    <source>
        <dbReference type="PROSITE-ProRule" id="PRU00047"/>
    </source>
</evidence>
<reference evidence="4 5" key="1">
    <citation type="submission" date="2024-01" db="EMBL/GenBank/DDBJ databases">
        <title>A telomere-to-telomere, gap-free genome of sweet tea (Lithocarpus litseifolius).</title>
        <authorList>
            <person name="Zhou J."/>
        </authorList>
    </citation>
    <scope>NUCLEOTIDE SEQUENCE [LARGE SCALE GENOMIC DNA]</scope>
    <source>
        <strain evidence="4">Zhou-2022a</strain>
        <tissue evidence="4">Leaf</tissue>
    </source>
</reference>
<proteinExistence type="predicted"/>
<dbReference type="GO" id="GO:0003676">
    <property type="term" value="F:nucleic acid binding"/>
    <property type="evidence" value="ECO:0007669"/>
    <property type="project" value="InterPro"/>
</dbReference>
<dbReference type="PANTHER" id="PTHR33054">
    <property type="entry name" value="CCHC-TYPE DOMAIN-CONTAINING PROTEIN"/>
    <property type="match status" value="1"/>
</dbReference>
<dbReference type="SUPFAM" id="SSF57756">
    <property type="entry name" value="Retrovirus zinc finger-like domains"/>
    <property type="match status" value="1"/>
</dbReference>
<dbReference type="PROSITE" id="PS50158">
    <property type="entry name" value="ZF_CCHC"/>
    <property type="match status" value="1"/>
</dbReference>
<protein>
    <recommendedName>
        <fullName evidence="3">CCHC-type domain-containing protein</fullName>
    </recommendedName>
</protein>
<dbReference type="EMBL" id="JAZDWU010000005">
    <property type="protein sequence ID" value="KAL0001580.1"/>
    <property type="molecule type" value="Genomic_DNA"/>
</dbReference>